<reference evidence="8" key="2">
    <citation type="journal article" date="2021" name="Genome Biol. Evol.">
        <title>Developing a high-quality reference genome for a parasitic bivalve with doubly uniparental inheritance (Bivalvia: Unionida).</title>
        <authorList>
            <person name="Smith C.H."/>
        </authorList>
    </citation>
    <scope>NUCLEOTIDE SEQUENCE</scope>
    <source>
        <strain evidence="8">CHS0354</strain>
        <tissue evidence="8">Mantle</tissue>
    </source>
</reference>
<evidence type="ECO:0000256" key="2">
    <source>
        <dbReference type="ARBA" id="ARBA00005585"/>
    </source>
</evidence>
<comment type="subcellular location">
    <subcellularLocation>
        <location evidence="1">Membrane</location>
        <topology evidence="1">Multi-pass membrane protein</topology>
    </subcellularLocation>
</comment>
<dbReference type="PRINTS" id="PR00702">
    <property type="entry name" value="ACRIFLAVINRP"/>
</dbReference>
<keyword evidence="4 6" id="KW-1133">Transmembrane helix</keyword>
<feature type="domain" description="SSD" evidence="7">
    <location>
        <begin position="314"/>
        <end position="423"/>
    </location>
</feature>
<dbReference type="Proteomes" id="UP001195483">
    <property type="component" value="Unassembled WGS sequence"/>
</dbReference>
<evidence type="ECO:0000256" key="6">
    <source>
        <dbReference type="SAM" id="Phobius"/>
    </source>
</evidence>
<dbReference type="InterPro" id="IPR000731">
    <property type="entry name" value="SSD"/>
</dbReference>
<keyword evidence="5 6" id="KW-0472">Membrane</keyword>
<comment type="caution">
    <text evidence="8">The sequence shown here is derived from an EMBL/GenBank/DDBJ whole genome shotgun (WGS) entry which is preliminary data.</text>
</comment>
<name>A0AAE0S1I7_9BIVA</name>
<evidence type="ECO:0000256" key="1">
    <source>
        <dbReference type="ARBA" id="ARBA00004141"/>
    </source>
</evidence>
<feature type="transmembrane region" description="Helical" evidence="6">
    <location>
        <begin position="298"/>
        <end position="320"/>
    </location>
</feature>
<feature type="transmembrane region" description="Helical" evidence="6">
    <location>
        <begin position="76"/>
        <end position="96"/>
    </location>
</feature>
<evidence type="ECO:0000256" key="4">
    <source>
        <dbReference type="ARBA" id="ARBA00022989"/>
    </source>
</evidence>
<dbReference type="GO" id="GO:0022857">
    <property type="term" value="F:transmembrane transporter activity"/>
    <property type="evidence" value="ECO:0007669"/>
    <property type="project" value="InterPro"/>
</dbReference>
<gene>
    <name evidence="8" type="ORF">CHS0354_040365</name>
</gene>
<reference evidence="8" key="1">
    <citation type="journal article" date="2021" name="Genome Biol. Evol.">
        <title>A High-Quality Reference Genome for a Parasitic Bivalve with Doubly Uniparental Inheritance (Bivalvia: Unionida).</title>
        <authorList>
            <person name="Smith C.H."/>
        </authorList>
    </citation>
    <scope>NUCLEOTIDE SEQUENCE</scope>
    <source>
        <strain evidence="8">CHS0354</strain>
    </source>
</reference>
<dbReference type="InterPro" id="IPR001036">
    <property type="entry name" value="Acrflvin-R"/>
</dbReference>
<organism evidence="8 9">
    <name type="scientific">Potamilus streckersoni</name>
    <dbReference type="NCBI Taxonomy" id="2493646"/>
    <lineage>
        <taxon>Eukaryota</taxon>
        <taxon>Metazoa</taxon>
        <taxon>Spiralia</taxon>
        <taxon>Lophotrochozoa</taxon>
        <taxon>Mollusca</taxon>
        <taxon>Bivalvia</taxon>
        <taxon>Autobranchia</taxon>
        <taxon>Heteroconchia</taxon>
        <taxon>Palaeoheterodonta</taxon>
        <taxon>Unionida</taxon>
        <taxon>Unionoidea</taxon>
        <taxon>Unionidae</taxon>
        <taxon>Ambleminae</taxon>
        <taxon>Lampsilini</taxon>
        <taxon>Potamilus</taxon>
    </lineage>
</organism>
<feature type="transmembrane region" description="Helical" evidence="6">
    <location>
        <begin position="365"/>
        <end position="390"/>
    </location>
</feature>
<evidence type="ECO:0000259" key="7">
    <source>
        <dbReference type="PROSITE" id="PS50156"/>
    </source>
</evidence>
<dbReference type="GO" id="GO:0016020">
    <property type="term" value="C:membrane"/>
    <property type="evidence" value="ECO:0007669"/>
    <property type="project" value="UniProtKB-SubCell"/>
</dbReference>
<evidence type="ECO:0000313" key="8">
    <source>
        <dbReference type="EMBL" id="KAK3583399.1"/>
    </source>
</evidence>
<protein>
    <recommendedName>
        <fullName evidence="7">SSD domain-containing protein</fullName>
    </recommendedName>
</protein>
<dbReference type="SUPFAM" id="SSF82866">
    <property type="entry name" value="Multidrug efflux transporter AcrB transmembrane domain"/>
    <property type="match status" value="1"/>
</dbReference>
<feature type="transmembrane region" description="Helical" evidence="6">
    <location>
        <begin position="246"/>
        <end position="264"/>
    </location>
</feature>
<dbReference type="PANTHER" id="PTHR10796">
    <property type="entry name" value="PATCHED-RELATED"/>
    <property type="match status" value="1"/>
</dbReference>
<dbReference type="EMBL" id="JAEAOA010002335">
    <property type="protein sequence ID" value="KAK3583399.1"/>
    <property type="molecule type" value="Genomic_DNA"/>
</dbReference>
<reference evidence="8" key="3">
    <citation type="submission" date="2023-05" db="EMBL/GenBank/DDBJ databases">
        <authorList>
            <person name="Smith C.H."/>
        </authorList>
    </citation>
    <scope>NUCLEOTIDE SEQUENCE</scope>
    <source>
        <strain evidence="8">CHS0354</strain>
        <tissue evidence="8">Mantle</tissue>
    </source>
</reference>
<keyword evidence="9" id="KW-1185">Reference proteome</keyword>
<dbReference type="InterPro" id="IPR004869">
    <property type="entry name" value="MMPL_dom"/>
</dbReference>
<dbReference type="Pfam" id="PF03176">
    <property type="entry name" value="MMPL"/>
    <property type="match status" value="1"/>
</dbReference>
<feature type="transmembrane region" description="Helical" evidence="6">
    <location>
        <begin position="326"/>
        <end position="344"/>
    </location>
</feature>
<sequence>MACVTLYEKRLADNKCHVTCQSLEDHQGNESDESYSCHVQYLFCPASLRKSREESESLLDKLPGWLVPKIVLKTPFKVLILILFAGYLGASVYGIINMQEGLEFKQTVNDDSYFHKFAVLNEAFSQEFPIMFVVERPYDYFNTTVRARINEVVNQAVLSASMQNSSMLSWLSTYINSPFFNTISSEEFIPNLKDKFLTQPLYEIFQNDIVLDKQNRSITCSRFYILSQSISSSVEQGDFMLRIREIASLSSVSMIAFTPFFIVFEQYVSIVSQTVQTVSIAVACVFIVTAFLIPHPVILIYITGTVIMIMAGVFGFLYFVDLALNSITMTILIMAVGFSVDFTVHMSHGYLTADGLTRHEKVMKAIKMSGAPIFHGAMTSMIGIVVLLFLKSYTLRAFGKVIMIVMALGIVHALFFLPVLLSLIGPSARYRSRDTSSPSDKTRSDPKRWRCYFRNKVSCSKPTLPREAPLQIIIEPKEEREKY</sequence>
<evidence type="ECO:0000256" key="5">
    <source>
        <dbReference type="ARBA" id="ARBA00023136"/>
    </source>
</evidence>
<evidence type="ECO:0000313" key="9">
    <source>
        <dbReference type="Proteomes" id="UP001195483"/>
    </source>
</evidence>
<dbReference type="Gene3D" id="1.20.1640.10">
    <property type="entry name" value="Multidrug efflux transporter AcrB transmembrane domain"/>
    <property type="match status" value="1"/>
</dbReference>
<dbReference type="AlphaFoldDB" id="A0AAE0S1I7"/>
<dbReference type="PROSITE" id="PS50156">
    <property type="entry name" value="SSD"/>
    <property type="match status" value="1"/>
</dbReference>
<comment type="similarity">
    <text evidence="2">Belongs to the patched family.</text>
</comment>
<accession>A0AAE0S1I7</accession>
<proteinExistence type="inferred from homology"/>
<feature type="transmembrane region" description="Helical" evidence="6">
    <location>
        <begin position="270"/>
        <end position="293"/>
    </location>
</feature>
<evidence type="ECO:0000256" key="3">
    <source>
        <dbReference type="ARBA" id="ARBA00022692"/>
    </source>
</evidence>
<dbReference type="InterPro" id="IPR051697">
    <property type="entry name" value="Patched_domain-protein"/>
</dbReference>
<dbReference type="PANTHER" id="PTHR10796:SF92">
    <property type="entry name" value="PATCHED-RELATED, ISOFORM A"/>
    <property type="match status" value="1"/>
</dbReference>
<feature type="transmembrane region" description="Helical" evidence="6">
    <location>
        <begin position="402"/>
        <end position="424"/>
    </location>
</feature>
<keyword evidence="3 6" id="KW-0812">Transmembrane</keyword>